<organism evidence="14 15">
    <name type="scientific">Ceratodon purpureus</name>
    <name type="common">Fire moss</name>
    <name type="synonym">Dicranum purpureum</name>
    <dbReference type="NCBI Taxonomy" id="3225"/>
    <lineage>
        <taxon>Eukaryota</taxon>
        <taxon>Viridiplantae</taxon>
        <taxon>Streptophyta</taxon>
        <taxon>Embryophyta</taxon>
        <taxon>Bryophyta</taxon>
        <taxon>Bryophytina</taxon>
        <taxon>Bryopsida</taxon>
        <taxon>Dicranidae</taxon>
        <taxon>Pseudoditrichales</taxon>
        <taxon>Ditrichaceae</taxon>
        <taxon>Ceratodon</taxon>
    </lineage>
</organism>
<dbReference type="GO" id="GO:0005525">
    <property type="term" value="F:GTP binding"/>
    <property type="evidence" value="ECO:0007669"/>
    <property type="project" value="UniProtKB-KW"/>
</dbReference>
<keyword evidence="7" id="KW-0333">Golgi apparatus</keyword>
<dbReference type="InterPro" id="IPR044612">
    <property type="entry name" value="ARL2/3"/>
</dbReference>
<dbReference type="SMART" id="SM00178">
    <property type="entry name" value="SAR"/>
    <property type="match status" value="1"/>
</dbReference>
<dbReference type="GO" id="GO:0005794">
    <property type="term" value="C:Golgi apparatus"/>
    <property type="evidence" value="ECO:0007669"/>
    <property type="project" value="UniProtKB-SubCell"/>
</dbReference>
<name>A0A8T0J5T5_CERPU</name>
<feature type="binding site" evidence="11">
    <location>
        <begin position="24"/>
        <end position="31"/>
    </location>
    <ligand>
        <name>GTP</name>
        <dbReference type="ChEBI" id="CHEBI:37565"/>
    </ligand>
</feature>
<dbReference type="Pfam" id="PF00025">
    <property type="entry name" value="Arf"/>
    <property type="match status" value="1"/>
</dbReference>
<evidence type="ECO:0000256" key="3">
    <source>
        <dbReference type="ARBA" id="ARBA00022448"/>
    </source>
</evidence>
<keyword evidence="6" id="KW-0653">Protein transport</keyword>
<feature type="binding site" evidence="12">
    <location>
        <position position="31"/>
    </location>
    <ligand>
        <name>Mg(2+)</name>
        <dbReference type="ChEBI" id="CHEBI:18420"/>
    </ligand>
</feature>
<evidence type="ECO:0000256" key="13">
    <source>
        <dbReference type="RuleBase" id="RU003925"/>
    </source>
</evidence>
<accession>A0A8T0J5T5</accession>
<dbReference type="AlphaFoldDB" id="A0A8T0J5T5"/>
<evidence type="ECO:0000256" key="2">
    <source>
        <dbReference type="ARBA" id="ARBA00010290"/>
    </source>
</evidence>
<dbReference type="PANTHER" id="PTHR45697">
    <property type="entry name" value="ADP-RIBOSYLATION FACTOR-LIKE PROTEIN 2-RELATED"/>
    <property type="match status" value="1"/>
</dbReference>
<dbReference type="InterPro" id="IPR005225">
    <property type="entry name" value="Small_GTP-bd"/>
</dbReference>
<keyword evidence="9" id="KW-0449">Lipoprotein</keyword>
<dbReference type="OrthoDB" id="2011769at2759"/>
<keyword evidence="15" id="KW-1185">Reference proteome</keyword>
<reference evidence="14" key="1">
    <citation type="submission" date="2020-06" db="EMBL/GenBank/DDBJ databases">
        <title>WGS assembly of Ceratodon purpureus strain R40.</title>
        <authorList>
            <person name="Carey S.B."/>
            <person name="Jenkins J."/>
            <person name="Shu S."/>
            <person name="Lovell J.T."/>
            <person name="Sreedasyam A."/>
            <person name="Maumus F."/>
            <person name="Tiley G.P."/>
            <person name="Fernandez-Pozo N."/>
            <person name="Barry K."/>
            <person name="Chen C."/>
            <person name="Wang M."/>
            <person name="Lipzen A."/>
            <person name="Daum C."/>
            <person name="Saski C.A."/>
            <person name="Payton A.C."/>
            <person name="Mcbreen J.C."/>
            <person name="Conrad R.E."/>
            <person name="Kollar L.M."/>
            <person name="Olsson S."/>
            <person name="Huttunen S."/>
            <person name="Landis J.B."/>
            <person name="Wickett N.J."/>
            <person name="Johnson M.G."/>
            <person name="Rensing S.A."/>
            <person name="Grimwood J."/>
            <person name="Schmutz J."/>
            <person name="Mcdaniel S.F."/>
        </authorList>
    </citation>
    <scope>NUCLEOTIDE SEQUENCE</scope>
    <source>
        <strain evidence="14">R40</strain>
    </source>
</reference>
<proteinExistence type="inferred from homology"/>
<dbReference type="Gene3D" id="3.40.50.300">
    <property type="entry name" value="P-loop containing nucleotide triphosphate hydrolases"/>
    <property type="match status" value="1"/>
</dbReference>
<evidence type="ECO:0000256" key="7">
    <source>
        <dbReference type="ARBA" id="ARBA00023034"/>
    </source>
</evidence>
<evidence type="ECO:0000313" key="15">
    <source>
        <dbReference type="Proteomes" id="UP000822688"/>
    </source>
</evidence>
<dbReference type="FunFam" id="3.40.50.300:FF:000281">
    <property type="entry name" value="ADP-ribosylation factor-like protein 3"/>
    <property type="match status" value="1"/>
</dbReference>
<comment type="caution">
    <text evidence="14">The sequence shown here is derived from an EMBL/GenBank/DDBJ whole genome shotgun (WGS) entry which is preliminary data.</text>
</comment>
<keyword evidence="3" id="KW-0813">Transport</keyword>
<comment type="similarity">
    <text evidence="2 13">Belongs to the small GTPase superfamily. Arf family.</text>
</comment>
<evidence type="ECO:0000256" key="4">
    <source>
        <dbReference type="ARBA" id="ARBA00022707"/>
    </source>
</evidence>
<keyword evidence="12" id="KW-0479">Metal-binding</keyword>
<evidence type="ECO:0000256" key="9">
    <source>
        <dbReference type="ARBA" id="ARBA00023288"/>
    </source>
</evidence>
<sequence length="187" mass="21191">MGLLDFLRRLYRSQVDEARILFLGLDNAGKTTILRALSDGDITTVSPTQGFHIRSLIHEGFKLNVWDIGGQRAIRPYWRNYFEATDALVYVIDCADRHRLEESGDELSLLLEEEKMVGVPLLVLANKQDLQNALPADEVAAGLNLVAIRDRAWQIQGCSAKTGDGLAEGMEWLLQRFKKKEKNRHTR</sequence>
<dbReference type="GO" id="GO:0015031">
    <property type="term" value="P:protein transport"/>
    <property type="evidence" value="ECO:0007669"/>
    <property type="project" value="UniProtKB-KW"/>
</dbReference>
<evidence type="ECO:0000256" key="12">
    <source>
        <dbReference type="PIRSR" id="PIRSR606689-2"/>
    </source>
</evidence>
<evidence type="ECO:0000256" key="10">
    <source>
        <dbReference type="ARBA" id="ARBA00040616"/>
    </source>
</evidence>
<dbReference type="GO" id="GO:0046872">
    <property type="term" value="F:metal ion binding"/>
    <property type="evidence" value="ECO:0007669"/>
    <property type="project" value="UniProtKB-KW"/>
</dbReference>
<dbReference type="Proteomes" id="UP000822688">
    <property type="component" value="Chromosome 1"/>
</dbReference>
<dbReference type="InterPro" id="IPR027417">
    <property type="entry name" value="P-loop_NTPase"/>
</dbReference>
<feature type="binding site" evidence="12">
    <location>
        <position position="48"/>
    </location>
    <ligand>
        <name>Mg(2+)</name>
        <dbReference type="ChEBI" id="CHEBI:18420"/>
    </ligand>
</feature>
<evidence type="ECO:0000256" key="5">
    <source>
        <dbReference type="ARBA" id="ARBA00022741"/>
    </source>
</evidence>
<dbReference type="InterPro" id="IPR006689">
    <property type="entry name" value="Small_GTPase_ARF/SAR"/>
</dbReference>
<protein>
    <recommendedName>
        <fullName evidence="10">ADP-ribosylation factor-like protein 3</fullName>
    </recommendedName>
</protein>
<evidence type="ECO:0000256" key="1">
    <source>
        <dbReference type="ARBA" id="ARBA00004555"/>
    </source>
</evidence>
<dbReference type="PRINTS" id="PR00328">
    <property type="entry name" value="SAR1GTPBP"/>
</dbReference>
<dbReference type="CDD" id="cd04155">
    <property type="entry name" value="Arl3"/>
    <property type="match status" value="1"/>
</dbReference>
<feature type="binding site" evidence="11">
    <location>
        <begin position="126"/>
        <end position="129"/>
    </location>
    <ligand>
        <name>GTP</name>
        <dbReference type="ChEBI" id="CHEBI:37565"/>
    </ligand>
</feature>
<feature type="binding site" evidence="11">
    <location>
        <position position="70"/>
    </location>
    <ligand>
        <name>GTP</name>
        <dbReference type="ChEBI" id="CHEBI:37565"/>
    </ligand>
</feature>
<comment type="subcellular location">
    <subcellularLocation>
        <location evidence="1">Golgi apparatus</location>
    </subcellularLocation>
</comment>
<evidence type="ECO:0000256" key="11">
    <source>
        <dbReference type="PIRSR" id="PIRSR606689-1"/>
    </source>
</evidence>
<dbReference type="NCBIfam" id="TIGR00231">
    <property type="entry name" value="small_GTP"/>
    <property type="match status" value="1"/>
</dbReference>
<keyword evidence="5 11" id="KW-0547">Nucleotide-binding</keyword>
<evidence type="ECO:0000313" key="14">
    <source>
        <dbReference type="EMBL" id="KAG0590885.1"/>
    </source>
</evidence>
<evidence type="ECO:0000256" key="8">
    <source>
        <dbReference type="ARBA" id="ARBA00023134"/>
    </source>
</evidence>
<dbReference type="SMART" id="SM00177">
    <property type="entry name" value="ARF"/>
    <property type="match status" value="1"/>
</dbReference>
<dbReference type="PROSITE" id="PS51417">
    <property type="entry name" value="ARF"/>
    <property type="match status" value="1"/>
</dbReference>
<dbReference type="GO" id="GO:0003924">
    <property type="term" value="F:GTPase activity"/>
    <property type="evidence" value="ECO:0007669"/>
    <property type="project" value="InterPro"/>
</dbReference>
<keyword evidence="4" id="KW-0519">Myristate</keyword>
<dbReference type="EMBL" id="CM026421">
    <property type="protein sequence ID" value="KAG0590885.1"/>
    <property type="molecule type" value="Genomic_DNA"/>
</dbReference>
<gene>
    <name evidence="14" type="ORF">KC19_1G132900</name>
</gene>
<dbReference type="SUPFAM" id="SSF52540">
    <property type="entry name" value="P-loop containing nucleoside triphosphate hydrolases"/>
    <property type="match status" value="1"/>
</dbReference>
<evidence type="ECO:0000256" key="6">
    <source>
        <dbReference type="ARBA" id="ARBA00022927"/>
    </source>
</evidence>
<keyword evidence="12" id="KW-0460">Magnesium</keyword>
<keyword evidence="8 11" id="KW-0342">GTP-binding</keyword>